<accession>A0A7S4N801</accession>
<feature type="compositionally biased region" description="Basic and acidic residues" evidence="1">
    <location>
        <begin position="23"/>
        <end position="39"/>
    </location>
</feature>
<evidence type="ECO:0000313" key="2">
    <source>
        <dbReference type="EMBL" id="CAE2271856.1"/>
    </source>
</evidence>
<organism evidence="2">
    <name type="scientific">Odontella aurita</name>
    <dbReference type="NCBI Taxonomy" id="265563"/>
    <lineage>
        <taxon>Eukaryota</taxon>
        <taxon>Sar</taxon>
        <taxon>Stramenopiles</taxon>
        <taxon>Ochrophyta</taxon>
        <taxon>Bacillariophyta</taxon>
        <taxon>Mediophyceae</taxon>
        <taxon>Biddulphiophycidae</taxon>
        <taxon>Eupodiscales</taxon>
        <taxon>Odontellaceae</taxon>
        <taxon>Odontella</taxon>
    </lineage>
</organism>
<dbReference type="EMBL" id="HBKQ01047077">
    <property type="protein sequence ID" value="CAE2271856.1"/>
    <property type="molecule type" value="Transcribed_RNA"/>
</dbReference>
<dbReference type="AlphaFoldDB" id="A0A7S4N801"/>
<proteinExistence type="predicted"/>
<reference evidence="2" key="1">
    <citation type="submission" date="2021-01" db="EMBL/GenBank/DDBJ databases">
        <authorList>
            <person name="Corre E."/>
            <person name="Pelletier E."/>
            <person name="Niang G."/>
            <person name="Scheremetjew M."/>
            <person name="Finn R."/>
            <person name="Kale V."/>
            <person name="Holt S."/>
            <person name="Cochrane G."/>
            <person name="Meng A."/>
            <person name="Brown T."/>
            <person name="Cohen L."/>
        </authorList>
    </citation>
    <scope>NUCLEOTIDE SEQUENCE</scope>
    <source>
        <strain evidence="2">Isolate 1302-5</strain>
    </source>
</reference>
<protein>
    <submittedName>
        <fullName evidence="2">Uncharacterized protein</fullName>
    </submittedName>
</protein>
<name>A0A7S4N801_9STRA</name>
<gene>
    <name evidence="2" type="ORF">OAUR00152_LOCUS32507</name>
</gene>
<feature type="region of interest" description="Disordered" evidence="1">
    <location>
        <begin position="19"/>
        <end position="121"/>
    </location>
</feature>
<evidence type="ECO:0000256" key="1">
    <source>
        <dbReference type="SAM" id="MobiDB-lite"/>
    </source>
</evidence>
<sequence length="178" mass="20100">MDQAKYCRCIFFVAVHRRGSTKPAEKRETAKRYLRRADSIKQTTRRRRPPSAMPRGTTISKIQGADSIKQTQGTADRQAPYQGAQPFRRSKAPSIKQNTKAPIEKSTRSRQTAKQAKAPTIDRTKGRRMNYKQIKAPTVKLTMKLQRTQQRPALGRRCCCYAPLPSAYLGVGTVCPCC</sequence>